<dbReference type="RefSeq" id="WP_008790497.1">
    <property type="nucleotide sequence ID" value="NZ_AKCB01000001.1"/>
</dbReference>
<feature type="active site" description="Proton acceptor" evidence="8">
    <location>
        <position position="426"/>
    </location>
</feature>
<dbReference type="Gene3D" id="3.30.390.30">
    <property type="match status" value="1"/>
</dbReference>
<feature type="binding site" evidence="9">
    <location>
        <begin position="161"/>
        <end position="168"/>
    </location>
    <ligand>
        <name>NAD(+)</name>
        <dbReference type="ChEBI" id="CHEBI:57540"/>
    </ligand>
</feature>
<feature type="binding site" evidence="9">
    <location>
        <position position="292"/>
    </location>
    <ligand>
        <name>FAD</name>
        <dbReference type="ChEBI" id="CHEBI:57692"/>
    </ligand>
</feature>
<dbReference type="Proteomes" id="UP000003157">
    <property type="component" value="Unassembled WGS sequence"/>
</dbReference>
<evidence type="ECO:0000256" key="8">
    <source>
        <dbReference type="PIRSR" id="PIRSR000350-2"/>
    </source>
</evidence>
<evidence type="ECO:0000256" key="9">
    <source>
        <dbReference type="PIRSR" id="PIRSR000350-3"/>
    </source>
</evidence>
<dbReference type="AlphaFoldDB" id="E7GF72"/>
<feature type="binding site" evidence="9">
    <location>
        <begin position="123"/>
        <end position="125"/>
    </location>
    <ligand>
        <name>FAD</name>
        <dbReference type="ChEBI" id="CHEBI:57692"/>
    </ligand>
</feature>
<dbReference type="OrthoDB" id="9800167at2"/>
<dbReference type="SUPFAM" id="SSF55424">
    <property type="entry name" value="FAD/NAD-linked reductases, dimerisation (C-terminal) domain"/>
    <property type="match status" value="1"/>
</dbReference>
<dbReference type="PRINTS" id="PR00411">
    <property type="entry name" value="PNDRDTASEI"/>
</dbReference>
<keyword evidence="9" id="KW-0520">NAD</keyword>
<evidence type="ECO:0000256" key="5">
    <source>
        <dbReference type="ARBA" id="ARBA00023002"/>
    </source>
</evidence>
<feature type="binding site" evidence="9">
    <location>
        <position position="52"/>
    </location>
    <ligand>
        <name>FAD</name>
        <dbReference type="ChEBI" id="CHEBI:57692"/>
    </ligand>
</feature>
<organism evidence="14 15">
    <name type="scientific">Coprobacillus cateniformis</name>
    <dbReference type="NCBI Taxonomy" id="100884"/>
    <lineage>
        <taxon>Bacteria</taxon>
        <taxon>Bacillati</taxon>
        <taxon>Bacillota</taxon>
        <taxon>Erysipelotrichia</taxon>
        <taxon>Erysipelotrichales</taxon>
        <taxon>Coprobacillaceae</taxon>
        <taxon>Coprobacillus</taxon>
    </lineage>
</organism>
<evidence type="ECO:0000256" key="7">
    <source>
        <dbReference type="ARBA" id="ARBA00023284"/>
    </source>
</evidence>
<keyword evidence="15" id="KW-1185">Reference proteome</keyword>
<keyword evidence="4" id="KW-0521">NADP</keyword>
<evidence type="ECO:0000256" key="3">
    <source>
        <dbReference type="ARBA" id="ARBA00022827"/>
    </source>
</evidence>
<dbReference type="STRING" id="100884.GCA_000269565_00748"/>
<proteinExistence type="inferred from homology"/>
<dbReference type="InterPro" id="IPR004099">
    <property type="entry name" value="Pyr_nucl-diS_OxRdtase_dimer"/>
</dbReference>
<keyword evidence="6" id="KW-1015">Disulfide bond</keyword>
<dbReference type="EMBL" id="ADKX01000048">
    <property type="protein sequence ID" value="EFW03351.1"/>
    <property type="molecule type" value="Genomic_DNA"/>
</dbReference>
<dbReference type="eggNOG" id="COG1249">
    <property type="taxonomic scope" value="Bacteria"/>
</dbReference>
<dbReference type="InterPro" id="IPR023753">
    <property type="entry name" value="FAD/NAD-binding_dom"/>
</dbReference>
<dbReference type="PROSITE" id="PS00076">
    <property type="entry name" value="PYRIDINE_REDOX_1"/>
    <property type="match status" value="1"/>
</dbReference>
<evidence type="ECO:0000256" key="1">
    <source>
        <dbReference type="ARBA" id="ARBA00007532"/>
    </source>
</evidence>
<feature type="domain" description="Pyridine nucleotide-disulphide oxidoreductase dimerisation" evidence="12">
    <location>
        <begin position="328"/>
        <end position="435"/>
    </location>
</feature>
<dbReference type="Pfam" id="PF02852">
    <property type="entry name" value="Pyr_redox_dim"/>
    <property type="match status" value="1"/>
</dbReference>
<keyword evidence="5 11" id="KW-0560">Oxidoreductase</keyword>
<evidence type="ECO:0000259" key="13">
    <source>
        <dbReference type="Pfam" id="PF07992"/>
    </source>
</evidence>
<dbReference type="GeneID" id="78228644"/>
<dbReference type="PIRSF" id="PIRSF000350">
    <property type="entry name" value="Mercury_reductase_MerA"/>
    <property type="match status" value="1"/>
</dbReference>
<comment type="similarity">
    <text evidence="1 11">Belongs to the class-I pyridine nucleotide-disulfide oxidoreductase family.</text>
</comment>
<dbReference type="HOGENOM" id="CLU_016755_1_2_9"/>
<keyword evidence="9" id="KW-0547">Nucleotide-binding</keyword>
<dbReference type="PANTHER" id="PTHR43014:SF4">
    <property type="entry name" value="PYRIDINE NUCLEOTIDE-DISULFIDE OXIDOREDUCTASE RCLA-RELATED"/>
    <property type="match status" value="1"/>
</dbReference>
<comment type="caution">
    <text evidence="14">The sequence shown here is derived from an EMBL/GenBank/DDBJ whole genome shotgun (WGS) entry which is preliminary data.</text>
</comment>
<gene>
    <name evidence="14" type="ORF">HMPREF9488_03415</name>
</gene>
<protein>
    <submittedName>
        <fullName evidence="14">Pyridine nucleotide-disulfide oxidoreductase</fullName>
    </submittedName>
</protein>
<keyword evidence="2 11" id="KW-0285">Flavoprotein</keyword>
<dbReference type="GO" id="GO:0016668">
    <property type="term" value="F:oxidoreductase activity, acting on a sulfur group of donors, NAD(P) as acceptor"/>
    <property type="evidence" value="ECO:0007669"/>
    <property type="project" value="InterPro"/>
</dbReference>
<evidence type="ECO:0000256" key="11">
    <source>
        <dbReference type="RuleBase" id="RU003691"/>
    </source>
</evidence>
<feature type="binding site" evidence="9">
    <location>
        <position position="184"/>
    </location>
    <ligand>
        <name>NAD(+)</name>
        <dbReference type="ChEBI" id="CHEBI:57540"/>
    </ligand>
</feature>
<dbReference type="InterPro" id="IPR016156">
    <property type="entry name" value="FAD/NAD-linked_Rdtase_dimer_sf"/>
</dbReference>
<dbReference type="Pfam" id="PF07992">
    <property type="entry name" value="Pyr_redox_2"/>
    <property type="match status" value="1"/>
</dbReference>
<reference evidence="14 15" key="1">
    <citation type="submission" date="2010-12" db="EMBL/GenBank/DDBJ databases">
        <title>The Genome Sequence of Coprobacillus sp. strain 29_1.</title>
        <authorList>
            <consortium name="The Broad Institute Genome Sequencing Platform"/>
            <person name="Earl A."/>
            <person name="Ward D."/>
            <person name="Feldgarden M."/>
            <person name="Gevers D."/>
            <person name="Daigneault M."/>
            <person name="Sibley C.D."/>
            <person name="White A."/>
            <person name="Strauss J."/>
            <person name="Allen-Vercoe E."/>
            <person name="Young S.K."/>
            <person name="Zeng Q."/>
            <person name="Gargeya S."/>
            <person name="Fitzgerald M."/>
            <person name="Haas B."/>
            <person name="Abouelleil A."/>
            <person name="Alvarado L."/>
            <person name="Arachchi H.M."/>
            <person name="Berlin A."/>
            <person name="Brown A."/>
            <person name="Chapman S.B."/>
            <person name="Chen Z."/>
            <person name="Dunbar C."/>
            <person name="Freedman E."/>
            <person name="Gearin G."/>
            <person name="Gellesch M."/>
            <person name="Goldberg J."/>
            <person name="Griggs A."/>
            <person name="Gujja S."/>
            <person name="Heilman E."/>
            <person name="Heiman D."/>
            <person name="Howarth C."/>
            <person name="Larson L."/>
            <person name="Lui A."/>
            <person name="MacDonald P.J.P."/>
            <person name="Mehta T."/>
            <person name="Montmayeur A."/>
            <person name="Murphy C."/>
            <person name="Neiman D."/>
            <person name="Pearson M."/>
            <person name="Priest M."/>
            <person name="Roberts A."/>
            <person name="Saif S."/>
            <person name="Shea T."/>
            <person name="Shenoy N."/>
            <person name="Sisk P."/>
            <person name="Stolte C."/>
            <person name="Sykes S."/>
            <person name="White J."/>
            <person name="Yandava C."/>
            <person name="Nusbaum C."/>
            <person name="Birren B."/>
        </authorList>
    </citation>
    <scope>NUCLEOTIDE SEQUENCE [LARGE SCALE GENOMIC DNA]</scope>
    <source>
        <strain evidence="14 15">29_1</strain>
    </source>
</reference>
<evidence type="ECO:0000313" key="14">
    <source>
        <dbReference type="EMBL" id="EFW03351.1"/>
    </source>
</evidence>
<accession>E7GF72</accession>
<dbReference type="InterPro" id="IPR001100">
    <property type="entry name" value="Pyr_nuc-diS_OxRdtase"/>
</dbReference>
<sequence length="439" mass="49017">MKHYDAIIIGFGKGGKTLAGELAKRGKKVALIEKSNQMYGGTCINEGCIPSKSLIVQADTKEYLAAVEQKENLITKLRQKNYDKLAQLDNVDIIDGTARFVDNYTVEIDGQKTIFADYIFINTGSKSVIPSIQGIQEAKHIYTSATIMKETTLPKNLAIIGGGYIGLELASMYARYGSQVTVFELNERLVGREDEDVALEIQHILENQGVQFKFKSRVQEVSNQNEKAVIHYSQDETRYIDRFDAILLATGRSANTADLGLENTGVQMNERGQIIVNEYLQTDVPHIYAMGDVKGGLQFTYISLDDYRIVKDHLFGNKTRTIHNRGHIPYSVFISPTFSRIGLSEQEATQQGYDVKIAKLPTAAIPRANVDGKPEGILKAIIDKKTDAILGCVLLCERSEEMINFVQLAMNQNMKYQDIANHIFTHPSMSEALNDLFNI</sequence>
<dbReference type="SUPFAM" id="SSF51905">
    <property type="entry name" value="FAD/NAD(P)-binding domain"/>
    <property type="match status" value="1"/>
</dbReference>
<dbReference type="GO" id="GO:0003955">
    <property type="term" value="F:NAD(P)H dehydrogenase (quinone) activity"/>
    <property type="evidence" value="ECO:0007669"/>
    <property type="project" value="TreeGrafter"/>
</dbReference>
<evidence type="ECO:0000259" key="12">
    <source>
        <dbReference type="Pfam" id="PF02852"/>
    </source>
</evidence>
<comment type="cofactor">
    <cofactor evidence="9">
        <name>FAD</name>
        <dbReference type="ChEBI" id="CHEBI:57692"/>
    </cofactor>
    <text evidence="9">Binds 1 FAD per subunit.</text>
</comment>
<dbReference type="InterPro" id="IPR012999">
    <property type="entry name" value="Pyr_OxRdtase_I_AS"/>
</dbReference>
<evidence type="ECO:0000256" key="6">
    <source>
        <dbReference type="ARBA" id="ARBA00023157"/>
    </source>
</evidence>
<evidence type="ECO:0000313" key="15">
    <source>
        <dbReference type="Proteomes" id="UP000003157"/>
    </source>
</evidence>
<dbReference type="GO" id="GO:0050660">
    <property type="term" value="F:flavin adenine dinucleotide binding"/>
    <property type="evidence" value="ECO:0007669"/>
    <property type="project" value="TreeGrafter"/>
</dbReference>
<feature type="domain" description="FAD/NAD(P)-binding" evidence="13">
    <location>
        <begin position="4"/>
        <end position="301"/>
    </location>
</feature>
<dbReference type="Gene3D" id="3.50.50.60">
    <property type="entry name" value="FAD/NAD(P)-binding domain"/>
    <property type="match status" value="2"/>
</dbReference>
<feature type="disulfide bond" description="Redox-active" evidence="10">
    <location>
        <begin position="43"/>
        <end position="48"/>
    </location>
</feature>
<dbReference type="PRINTS" id="PR00368">
    <property type="entry name" value="FADPNR"/>
</dbReference>
<dbReference type="InterPro" id="IPR036188">
    <property type="entry name" value="FAD/NAD-bd_sf"/>
</dbReference>
<keyword evidence="7 11" id="KW-0676">Redox-active center</keyword>
<evidence type="ECO:0000256" key="4">
    <source>
        <dbReference type="ARBA" id="ARBA00022857"/>
    </source>
</evidence>
<dbReference type="PANTHER" id="PTHR43014">
    <property type="entry name" value="MERCURIC REDUCTASE"/>
    <property type="match status" value="1"/>
</dbReference>
<keyword evidence="3 9" id="KW-0274">FAD</keyword>
<dbReference type="FunFam" id="3.30.390.30:FF:000001">
    <property type="entry name" value="Dihydrolipoyl dehydrogenase"/>
    <property type="match status" value="1"/>
</dbReference>
<name>E7GF72_9FIRM</name>
<feature type="binding site" evidence="9">
    <location>
        <position position="251"/>
    </location>
    <ligand>
        <name>NAD(+)</name>
        <dbReference type="ChEBI" id="CHEBI:57540"/>
    </ligand>
</feature>
<evidence type="ECO:0000256" key="10">
    <source>
        <dbReference type="PIRSR" id="PIRSR000350-4"/>
    </source>
</evidence>
<evidence type="ECO:0000256" key="2">
    <source>
        <dbReference type="ARBA" id="ARBA00022630"/>
    </source>
</evidence>